<name>A0A931BDL1_9BACT</name>
<evidence type="ECO:0000256" key="1">
    <source>
        <dbReference type="SAM" id="MobiDB-lite"/>
    </source>
</evidence>
<sequence length="134" mass="14528">MCKSNAILLTLLLAGVSFGAQAQMADRLSEHPTFGKAVNADAQVATREMVTRLHLNEGQYLKLLPLNRTKLAGLNSINRDYKNDEATRASKTAELEAQYEQECSRILTPSQLSQLQQDNNQPATAPATSGNGLG</sequence>
<evidence type="ECO:0008006" key="5">
    <source>
        <dbReference type="Google" id="ProtNLM"/>
    </source>
</evidence>
<organism evidence="3 4">
    <name type="scientific">Hymenobacter properus</name>
    <dbReference type="NCBI Taxonomy" id="2791026"/>
    <lineage>
        <taxon>Bacteria</taxon>
        <taxon>Pseudomonadati</taxon>
        <taxon>Bacteroidota</taxon>
        <taxon>Cytophagia</taxon>
        <taxon>Cytophagales</taxon>
        <taxon>Hymenobacteraceae</taxon>
        <taxon>Hymenobacter</taxon>
    </lineage>
</organism>
<keyword evidence="2" id="KW-0732">Signal</keyword>
<proteinExistence type="predicted"/>
<dbReference type="AlphaFoldDB" id="A0A931BDL1"/>
<feature type="signal peptide" evidence="2">
    <location>
        <begin position="1"/>
        <end position="22"/>
    </location>
</feature>
<dbReference type="Proteomes" id="UP000645610">
    <property type="component" value="Unassembled WGS sequence"/>
</dbReference>
<protein>
    <recommendedName>
        <fullName evidence="5">Secreted protein</fullName>
    </recommendedName>
</protein>
<feature type="chain" id="PRO_5037473152" description="Secreted protein" evidence="2">
    <location>
        <begin position="23"/>
        <end position="134"/>
    </location>
</feature>
<comment type="caution">
    <text evidence="3">The sequence shown here is derived from an EMBL/GenBank/DDBJ whole genome shotgun (WGS) entry which is preliminary data.</text>
</comment>
<dbReference type="RefSeq" id="WP_196284917.1">
    <property type="nucleotide sequence ID" value="NZ_JADQDP010000001.1"/>
</dbReference>
<gene>
    <name evidence="3" type="ORF">I2I01_02945</name>
</gene>
<feature type="compositionally biased region" description="Low complexity" evidence="1">
    <location>
        <begin position="111"/>
        <end position="122"/>
    </location>
</feature>
<keyword evidence="4" id="KW-1185">Reference proteome</keyword>
<feature type="region of interest" description="Disordered" evidence="1">
    <location>
        <begin position="111"/>
        <end position="134"/>
    </location>
</feature>
<evidence type="ECO:0000256" key="2">
    <source>
        <dbReference type="SAM" id="SignalP"/>
    </source>
</evidence>
<reference evidence="3 4" key="1">
    <citation type="submission" date="2020-11" db="EMBL/GenBank/DDBJ databases">
        <authorList>
            <person name="Kim M.K."/>
        </authorList>
    </citation>
    <scope>NUCLEOTIDE SEQUENCE [LARGE SCALE GENOMIC DNA]</scope>
    <source>
        <strain evidence="3 4">BT439</strain>
    </source>
</reference>
<evidence type="ECO:0000313" key="3">
    <source>
        <dbReference type="EMBL" id="MBF9140573.1"/>
    </source>
</evidence>
<dbReference type="EMBL" id="JADQDP010000001">
    <property type="protein sequence ID" value="MBF9140573.1"/>
    <property type="molecule type" value="Genomic_DNA"/>
</dbReference>
<evidence type="ECO:0000313" key="4">
    <source>
        <dbReference type="Proteomes" id="UP000645610"/>
    </source>
</evidence>
<accession>A0A931BDL1</accession>